<evidence type="ECO:0000313" key="6">
    <source>
        <dbReference type="Proteomes" id="UP001652409"/>
    </source>
</evidence>
<dbReference type="InterPro" id="IPR041258">
    <property type="entry name" value="LPD18"/>
</dbReference>
<feature type="domain" description="YodL-like" evidence="2">
    <location>
        <begin position="6"/>
        <end position="103"/>
    </location>
</feature>
<accession>A0ABT2TXA5</accession>
<dbReference type="EMBL" id="JAOQJL010000042">
    <property type="protein sequence ID" value="MCU6766855.1"/>
    <property type="molecule type" value="Genomic_DNA"/>
</dbReference>
<keyword evidence="6" id="KW-1185">Reference proteome</keyword>
<organism evidence="5 6">
    <name type="scientific">Blautia ammoniilytica</name>
    <dbReference type="NCBI Taxonomy" id="2981782"/>
    <lineage>
        <taxon>Bacteria</taxon>
        <taxon>Bacillati</taxon>
        <taxon>Bacillota</taxon>
        <taxon>Clostridia</taxon>
        <taxon>Lachnospirales</taxon>
        <taxon>Lachnospiraceae</taxon>
        <taxon>Blautia</taxon>
    </lineage>
</organism>
<protein>
    <submittedName>
        <fullName evidence="5">YodL domain-containing protein</fullName>
    </submittedName>
</protein>
<proteinExistence type="predicted"/>
<dbReference type="Proteomes" id="UP001652409">
    <property type="component" value="Unassembled WGS sequence"/>
</dbReference>
<evidence type="ECO:0000259" key="4">
    <source>
        <dbReference type="Pfam" id="PF18832"/>
    </source>
</evidence>
<evidence type="ECO:0000313" key="5">
    <source>
        <dbReference type="EMBL" id="MCU6766855.1"/>
    </source>
</evidence>
<dbReference type="InterPro" id="IPR025923">
    <property type="entry name" value="YodL-like_dom"/>
</dbReference>
<feature type="domain" description="Large polyvalent protein-associated" evidence="4">
    <location>
        <begin position="111"/>
        <end position="193"/>
    </location>
</feature>
<evidence type="ECO:0000259" key="2">
    <source>
        <dbReference type="Pfam" id="PF14191"/>
    </source>
</evidence>
<gene>
    <name evidence="5" type="ORF">OCV61_15855</name>
</gene>
<reference evidence="5 6" key="1">
    <citation type="journal article" date="2021" name="ISME Commun">
        <title>Automated analysis of genomic sequences facilitates high-throughput and comprehensive description of bacteria.</title>
        <authorList>
            <person name="Hitch T.C.A."/>
        </authorList>
    </citation>
    <scope>NUCLEOTIDE SEQUENCE [LARGE SCALE GENOMIC DNA]</scope>
    <source>
        <strain evidence="5 6">Sanger_23</strain>
    </source>
</reference>
<dbReference type="Pfam" id="PF18832">
    <property type="entry name" value="LPD18"/>
    <property type="match status" value="1"/>
</dbReference>
<name>A0ABT2TXA5_9FIRM</name>
<dbReference type="Pfam" id="PF14191">
    <property type="entry name" value="YodL"/>
    <property type="match status" value="1"/>
</dbReference>
<dbReference type="RefSeq" id="WP_144167505.1">
    <property type="nucleotide sequence ID" value="NZ_JAOQJL010000042.1"/>
</dbReference>
<feature type="domain" description="DUF4316" evidence="3">
    <location>
        <begin position="213"/>
        <end position="249"/>
    </location>
</feature>
<evidence type="ECO:0000259" key="3">
    <source>
        <dbReference type="Pfam" id="PF14195"/>
    </source>
</evidence>
<dbReference type="Pfam" id="PF14195">
    <property type="entry name" value="DUF4316"/>
    <property type="match status" value="1"/>
</dbReference>
<sequence>MDINQFAVYQLKNGPETRQMRFRSYEKLQQSGIQVRYEYYREVYLGKMQRQDTPENIRERLQKKIPKSFDGHSLSVSDVLVLNREGEITAYYVEKEGFTVIAGFIRIGSSGALLTFETTNFHIEGKAGSWLVLDTLIIDGREFFLMEHMEYGRNAAYVILDAEGKIVAEDNRNGFDENAKQQIREYLHPPKPVQKPEEKPPLENWQKYMENGEYLRSSEISEEQNYNMIDGRRNNMPPKKTRTSVLVKLHQKQAEIAKRSGKEVPQMAVAEDMERRRK</sequence>
<dbReference type="InterPro" id="IPR025465">
    <property type="entry name" value="DUF4316"/>
</dbReference>
<feature type="region of interest" description="Disordered" evidence="1">
    <location>
        <begin position="256"/>
        <end position="278"/>
    </location>
</feature>
<comment type="caution">
    <text evidence="5">The sequence shown here is derived from an EMBL/GenBank/DDBJ whole genome shotgun (WGS) entry which is preliminary data.</text>
</comment>
<evidence type="ECO:0000256" key="1">
    <source>
        <dbReference type="SAM" id="MobiDB-lite"/>
    </source>
</evidence>